<name>A0ABS4K290_9CLOT</name>
<evidence type="ECO:0000313" key="2">
    <source>
        <dbReference type="Proteomes" id="UP001519308"/>
    </source>
</evidence>
<dbReference type="Proteomes" id="UP001519308">
    <property type="component" value="Unassembled WGS sequence"/>
</dbReference>
<dbReference type="EMBL" id="JAGGLL010000011">
    <property type="protein sequence ID" value="MBP2021908.1"/>
    <property type="molecule type" value="Genomic_DNA"/>
</dbReference>
<evidence type="ECO:0000313" key="1">
    <source>
        <dbReference type="EMBL" id="MBP2021908.1"/>
    </source>
</evidence>
<protein>
    <submittedName>
        <fullName evidence="1">Uncharacterized protein</fullName>
    </submittedName>
</protein>
<organism evidence="1 2">
    <name type="scientific">Clostridium punense</name>
    <dbReference type="NCBI Taxonomy" id="1054297"/>
    <lineage>
        <taxon>Bacteria</taxon>
        <taxon>Bacillati</taxon>
        <taxon>Bacillota</taxon>
        <taxon>Clostridia</taxon>
        <taxon>Eubacteriales</taxon>
        <taxon>Clostridiaceae</taxon>
        <taxon>Clostridium</taxon>
    </lineage>
</organism>
<accession>A0ABS4K290</accession>
<sequence length="49" mass="5373">MSEILEMALRYSEVGITVMPLHGIKEDGSCTCRNGSNCASKSKHPMFNV</sequence>
<gene>
    <name evidence="1" type="ORF">J2Z44_001704</name>
</gene>
<comment type="caution">
    <text evidence="1">The sequence shown here is derived from an EMBL/GenBank/DDBJ whole genome shotgun (WGS) entry which is preliminary data.</text>
</comment>
<proteinExistence type="predicted"/>
<dbReference type="RefSeq" id="WP_161624440.1">
    <property type="nucleotide sequence ID" value="NZ_JAGGLL010000011.1"/>
</dbReference>
<keyword evidence="2" id="KW-1185">Reference proteome</keyword>
<reference evidence="1 2" key="1">
    <citation type="submission" date="2021-03" db="EMBL/GenBank/DDBJ databases">
        <title>Genomic Encyclopedia of Type Strains, Phase IV (KMG-IV): sequencing the most valuable type-strain genomes for metagenomic binning, comparative biology and taxonomic classification.</title>
        <authorList>
            <person name="Goeker M."/>
        </authorList>
    </citation>
    <scope>NUCLEOTIDE SEQUENCE [LARGE SCALE GENOMIC DNA]</scope>
    <source>
        <strain evidence="1 2">DSM 28650</strain>
    </source>
</reference>